<feature type="binding site" evidence="9">
    <location>
        <position position="252"/>
    </location>
    <ligand>
        <name>glycerol</name>
        <dbReference type="ChEBI" id="CHEBI:17754"/>
    </ligand>
</feature>
<dbReference type="InterPro" id="IPR018484">
    <property type="entry name" value="FGGY_N"/>
</dbReference>
<dbReference type="InterPro" id="IPR005999">
    <property type="entry name" value="Glycerol_kin"/>
</dbReference>
<dbReference type="eggNOG" id="COG0554">
    <property type="taxonomic scope" value="Bacteria"/>
</dbReference>
<dbReference type="STRING" id="394221.Mmar10_2621"/>
<dbReference type="EMBL" id="CP000449">
    <property type="protein sequence ID" value="ABI66907.1"/>
    <property type="molecule type" value="Genomic_DNA"/>
</dbReference>
<dbReference type="GO" id="GO:0006072">
    <property type="term" value="P:glycerol-3-phosphate metabolic process"/>
    <property type="evidence" value="ECO:0007669"/>
    <property type="project" value="InterPro"/>
</dbReference>
<evidence type="ECO:0000256" key="4">
    <source>
        <dbReference type="ARBA" id="ARBA00022741"/>
    </source>
</evidence>
<dbReference type="Gene3D" id="3.30.420.40">
    <property type="match status" value="2"/>
</dbReference>
<keyword evidence="7 9" id="KW-0067">ATP-binding</keyword>
<feature type="binding site" evidence="9">
    <location>
        <position position="22"/>
    </location>
    <ligand>
        <name>ATP</name>
        <dbReference type="ChEBI" id="CHEBI:30616"/>
    </ligand>
</feature>
<keyword evidence="6 9" id="KW-0319">Glycerol metabolism</keyword>
<dbReference type="KEGG" id="mmr:Mmar10_2621"/>
<dbReference type="GO" id="GO:0019563">
    <property type="term" value="P:glycerol catabolic process"/>
    <property type="evidence" value="ECO:0007669"/>
    <property type="project" value="UniProtKB-UniRule"/>
</dbReference>
<dbReference type="PIRSF" id="PIRSF000538">
    <property type="entry name" value="GlpK"/>
    <property type="match status" value="1"/>
</dbReference>
<reference evidence="13 14" key="1">
    <citation type="submission" date="2006-08" db="EMBL/GenBank/DDBJ databases">
        <title>Complete sequence of Maricaulis maris MCS10.</title>
        <authorList>
            <consortium name="US DOE Joint Genome Institute"/>
            <person name="Copeland A."/>
            <person name="Lucas S."/>
            <person name="Lapidus A."/>
            <person name="Barry K."/>
            <person name="Detter J.C."/>
            <person name="Glavina del Rio T."/>
            <person name="Hammon N."/>
            <person name="Israni S."/>
            <person name="Dalin E."/>
            <person name="Tice H."/>
            <person name="Pitluck S."/>
            <person name="Saunders E."/>
            <person name="Brettin T."/>
            <person name="Bruce D."/>
            <person name="Han C."/>
            <person name="Tapia R."/>
            <person name="Gilna P."/>
            <person name="Schmutz J."/>
            <person name="Larimer F."/>
            <person name="Land M."/>
            <person name="Hauser L."/>
            <person name="Kyrpides N."/>
            <person name="Mikhailova N."/>
            <person name="Viollier P."/>
            <person name="Stephens C."/>
            <person name="Richardson P."/>
        </authorList>
    </citation>
    <scope>NUCLEOTIDE SEQUENCE [LARGE SCALE GENOMIC DNA]</scope>
    <source>
        <strain evidence="13 14">MCS10</strain>
    </source>
</reference>
<dbReference type="GO" id="GO:0005524">
    <property type="term" value="F:ATP binding"/>
    <property type="evidence" value="ECO:0007669"/>
    <property type="project" value="UniProtKB-UniRule"/>
</dbReference>
<evidence type="ECO:0000259" key="11">
    <source>
        <dbReference type="Pfam" id="PF00370"/>
    </source>
</evidence>
<dbReference type="AlphaFoldDB" id="Q0ALD6"/>
<feature type="binding site" evidence="9">
    <location>
        <position position="143"/>
    </location>
    <ligand>
        <name>glycerol</name>
        <dbReference type="ChEBI" id="CHEBI:17754"/>
    </ligand>
</feature>
<sequence>MWGGMVMFSKRKALLAIDQGTTSSRAVVFTPDYKVVATAQREFQQIYPRPGWVEHDPDVIWATVRATAREALAAAEKAGYRAEAIGITNQRETTLVWDRATGDAIHNAIVWQDRRTADICAGLRDAGHAGLVSDRTGLVLDPYFSATKIAWVLDHVDGARARAEAGELAFGTVDSWLIWKLTGGALHVTDATNASRTALYDIAANRWDDELLGLFGVPAAVLPDVRDSAGDFGRADAAILGRELPITGVAGDQQSAAIGQVCFNPGEMKSTYGTGAFLLINTGDTPVRSKNKLLATIAYRIDGETTYALEGSVLSAGATVQWLRDGLGLIAKASEIEALAQSADPDSGVYLVPAFTGLGAPYWDAEARGALTGLTRGSGRAEIARAALDSSVHQTCDLLEAMAADGVEARSLRVDGGMARNDTFLQRLADLTGIETVRPASVEATAWGAAFLAGLGCGLFASLEDGRKLWAADQSFTPAGDPERRAADRKGWHDAVARVRSDAV</sequence>
<dbReference type="NCBIfam" id="TIGR01311">
    <property type="entry name" value="glycerol_kin"/>
    <property type="match status" value="1"/>
</dbReference>
<keyword evidence="4 9" id="KW-0547">Nucleotide-binding</keyword>
<feature type="binding site" evidence="9">
    <location>
        <position position="92"/>
    </location>
    <ligand>
        <name>glycerol</name>
        <dbReference type="ChEBI" id="CHEBI:17754"/>
    </ligand>
</feature>
<feature type="binding site" evidence="9">
    <location>
        <position position="23"/>
    </location>
    <ligand>
        <name>ATP</name>
        <dbReference type="ChEBI" id="CHEBI:30616"/>
    </ligand>
</feature>
<comment type="similarity">
    <text evidence="2 9 10">Belongs to the FGGY kinase family.</text>
</comment>
<evidence type="ECO:0000313" key="14">
    <source>
        <dbReference type="Proteomes" id="UP000001964"/>
    </source>
</evidence>
<feature type="binding site" evidence="9">
    <location>
        <position position="21"/>
    </location>
    <ligand>
        <name>ADP</name>
        <dbReference type="ChEBI" id="CHEBI:456216"/>
    </ligand>
</feature>
<feature type="binding site" evidence="9">
    <location>
        <position position="317"/>
    </location>
    <ligand>
        <name>ATP</name>
        <dbReference type="ChEBI" id="CHEBI:30616"/>
    </ligand>
</feature>
<feature type="binding site" evidence="9">
    <location>
        <position position="274"/>
    </location>
    <ligand>
        <name>ADP</name>
        <dbReference type="ChEBI" id="CHEBI:456216"/>
    </ligand>
</feature>
<dbReference type="GO" id="GO:0005829">
    <property type="term" value="C:cytosol"/>
    <property type="evidence" value="ECO:0007669"/>
    <property type="project" value="TreeGrafter"/>
</dbReference>
<organism evidence="13 14">
    <name type="scientific">Maricaulis maris (strain MCS10)</name>
    <name type="common">Caulobacter maris</name>
    <dbReference type="NCBI Taxonomy" id="394221"/>
    <lineage>
        <taxon>Bacteria</taxon>
        <taxon>Pseudomonadati</taxon>
        <taxon>Pseudomonadota</taxon>
        <taxon>Alphaproteobacteria</taxon>
        <taxon>Maricaulales</taxon>
        <taxon>Maricaulaceae</taxon>
        <taxon>Maricaulis</taxon>
    </lineage>
</organism>
<gene>
    <name evidence="9" type="primary">glpK</name>
    <name evidence="13" type="ordered locus">Mmar10_2621</name>
</gene>
<keyword evidence="5 9" id="KW-0418">Kinase</keyword>
<dbReference type="InterPro" id="IPR018483">
    <property type="entry name" value="Carb_kinase_FGGY_CS"/>
</dbReference>
<feature type="binding site" evidence="9">
    <location>
        <position position="92"/>
    </location>
    <ligand>
        <name>sn-glycerol 3-phosphate</name>
        <dbReference type="ChEBI" id="CHEBI:57597"/>
    </ligand>
</feature>
<dbReference type="InterPro" id="IPR000577">
    <property type="entry name" value="Carb_kinase_FGGY"/>
</dbReference>
<evidence type="ECO:0000256" key="3">
    <source>
        <dbReference type="ARBA" id="ARBA00022679"/>
    </source>
</evidence>
<dbReference type="PROSITE" id="PS00445">
    <property type="entry name" value="FGGY_KINASES_2"/>
    <property type="match status" value="1"/>
</dbReference>
<dbReference type="CDD" id="cd07786">
    <property type="entry name" value="FGGY_EcGK_like"/>
    <property type="match status" value="1"/>
</dbReference>
<feature type="binding site" evidence="9">
    <location>
        <position position="321"/>
    </location>
    <ligand>
        <name>ATP</name>
        <dbReference type="ChEBI" id="CHEBI:30616"/>
    </ligand>
</feature>
<comment type="catalytic activity">
    <reaction evidence="8 9">
        <text>glycerol + ATP = sn-glycerol 3-phosphate + ADP + H(+)</text>
        <dbReference type="Rhea" id="RHEA:21644"/>
        <dbReference type="ChEBI" id="CHEBI:15378"/>
        <dbReference type="ChEBI" id="CHEBI:17754"/>
        <dbReference type="ChEBI" id="CHEBI:30616"/>
        <dbReference type="ChEBI" id="CHEBI:57597"/>
        <dbReference type="ChEBI" id="CHEBI:456216"/>
        <dbReference type="EC" id="2.7.1.30"/>
    </reaction>
</comment>
<dbReference type="FunFam" id="3.30.420.40:FF:000008">
    <property type="entry name" value="Glycerol kinase"/>
    <property type="match status" value="1"/>
</dbReference>
<evidence type="ECO:0000256" key="2">
    <source>
        <dbReference type="ARBA" id="ARBA00009156"/>
    </source>
</evidence>
<feature type="domain" description="Carbohydrate kinase FGGY N-terminal" evidence="11">
    <location>
        <begin position="14"/>
        <end position="259"/>
    </location>
</feature>
<accession>Q0ALD6</accession>
<dbReference type="Proteomes" id="UP000001964">
    <property type="component" value="Chromosome"/>
</dbReference>
<feature type="binding site" evidence="9">
    <location>
        <position position="25"/>
    </location>
    <ligand>
        <name>ADP</name>
        <dbReference type="ChEBI" id="CHEBI:456216"/>
    </ligand>
</feature>
<feature type="binding site" evidence="9">
    <location>
        <position position="143"/>
    </location>
    <ligand>
        <name>sn-glycerol 3-phosphate</name>
        <dbReference type="ChEBI" id="CHEBI:57597"/>
    </ligand>
</feature>
<feature type="binding site" evidence="9">
    <location>
        <position position="21"/>
    </location>
    <ligand>
        <name>sn-glycerol 3-phosphate</name>
        <dbReference type="ChEBI" id="CHEBI:57597"/>
    </ligand>
</feature>
<name>Q0ALD6_MARMM</name>
<evidence type="ECO:0000256" key="10">
    <source>
        <dbReference type="RuleBase" id="RU003733"/>
    </source>
</evidence>
<dbReference type="PROSITE" id="PS00933">
    <property type="entry name" value="FGGY_KINASES_1"/>
    <property type="match status" value="1"/>
</dbReference>
<comment type="function">
    <text evidence="9">Key enzyme in the regulation of glycerol uptake and metabolism. Catalyzes the phosphorylation of glycerol to yield sn-glycerol 3-phosphate.</text>
</comment>
<comment type="activity regulation">
    <text evidence="9">Inhibited by fructose 1,6-bisphosphate (FBP).</text>
</comment>
<evidence type="ECO:0000256" key="1">
    <source>
        <dbReference type="ARBA" id="ARBA00005190"/>
    </source>
</evidence>
<dbReference type="InterPro" id="IPR043129">
    <property type="entry name" value="ATPase_NBD"/>
</dbReference>
<dbReference type="UniPathway" id="UPA00618">
    <property type="reaction ID" value="UER00672"/>
</dbReference>
<feature type="binding site" evidence="9">
    <location>
        <position position="417"/>
    </location>
    <ligand>
        <name>ADP</name>
        <dbReference type="ChEBI" id="CHEBI:456216"/>
    </ligand>
</feature>
<evidence type="ECO:0000256" key="7">
    <source>
        <dbReference type="ARBA" id="ARBA00022840"/>
    </source>
</evidence>
<keyword evidence="3 9" id="KW-0808">Transferase</keyword>
<keyword evidence="14" id="KW-1185">Reference proteome</keyword>
<feature type="binding site" evidence="9">
    <location>
        <position position="253"/>
    </location>
    <ligand>
        <name>glycerol</name>
        <dbReference type="ChEBI" id="CHEBI:17754"/>
    </ligand>
</feature>
<feature type="binding site" evidence="9">
    <location>
        <position position="91"/>
    </location>
    <ligand>
        <name>glycerol</name>
        <dbReference type="ChEBI" id="CHEBI:17754"/>
    </ligand>
</feature>
<evidence type="ECO:0000256" key="5">
    <source>
        <dbReference type="ARBA" id="ARBA00022777"/>
    </source>
</evidence>
<feature type="binding site" evidence="9">
    <location>
        <position position="91"/>
    </location>
    <ligand>
        <name>sn-glycerol 3-phosphate</name>
        <dbReference type="ChEBI" id="CHEBI:57597"/>
    </ligand>
</feature>
<protein>
    <recommendedName>
        <fullName evidence="9">Glycerol kinase</fullName>
        <ecNumber evidence="9">2.7.1.30</ecNumber>
    </recommendedName>
    <alternativeName>
        <fullName evidence="9">ATP:glycerol 3-phosphotransferase</fullName>
    </alternativeName>
    <alternativeName>
        <fullName evidence="9">Glycerokinase</fullName>
        <shortName evidence="9">GK</shortName>
    </alternativeName>
</protein>
<feature type="binding site" evidence="9">
    <location>
        <position position="317"/>
    </location>
    <ligand>
        <name>ADP</name>
        <dbReference type="ChEBI" id="CHEBI:456216"/>
    </ligand>
</feature>
<comment type="pathway">
    <text evidence="1 9">Polyol metabolism; glycerol degradation via glycerol kinase pathway; sn-glycerol 3-phosphate from glycerol: step 1/1.</text>
</comment>
<feature type="binding site" evidence="9">
    <location>
        <position position="274"/>
    </location>
    <ligand>
        <name>ATP</name>
        <dbReference type="ChEBI" id="CHEBI:30616"/>
    </ligand>
</feature>
<feature type="binding site" evidence="9">
    <location>
        <position position="421"/>
    </location>
    <ligand>
        <name>ADP</name>
        <dbReference type="ChEBI" id="CHEBI:456216"/>
    </ligand>
</feature>
<dbReference type="Pfam" id="PF00370">
    <property type="entry name" value="FGGY_N"/>
    <property type="match status" value="1"/>
</dbReference>
<feature type="binding site" evidence="9">
    <location>
        <position position="21"/>
    </location>
    <ligand>
        <name>ATP</name>
        <dbReference type="ChEBI" id="CHEBI:30616"/>
    </ligand>
</feature>
<dbReference type="HAMAP" id="MF_00186">
    <property type="entry name" value="Glycerol_kin"/>
    <property type="match status" value="1"/>
</dbReference>
<dbReference type="GO" id="GO:0004370">
    <property type="term" value="F:glycerol kinase activity"/>
    <property type="evidence" value="ECO:0007669"/>
    <property type="project" value="UniProtKB-UniRule"/>
</dbReference>
<dbReference type="PANTHER" id="PTHR10196">
    <property type="entry name" value="SUGAR KINASE"/>
    <property type="match status" value="1"/>
</dbReference>
<evidence type="ECO:0000256" key="9">
    <source>
        <dbReference type="HAMAP-Rule" id="MF_00186"/>
    </source>
</evidence>
<evidence type="ECO:0000313" key="13">
    <source>
        <dbReference type="EMBL" id="ABI66907.1"/>
    </source>
</evidence>
<dbReference type="NCBIfam" id="NF000756">
    <property type="entry name" value="PRK00047.1"/>
    <property type="match status" value="1"/>
</dbReference>
<dbReference type="HOGENOM" id="CLU_009281_2_3_5"/>
<dbReference type="SUPFAM" id="SSF53067">
    <property type="entry name" value="Actin-like ATPase domain"/>
    <property type="match status" value="2"/>
</dbReference>
<proteinExistence type="inferred from homology"/>
<dbReference type="EC" id="2.7.1.30" evidence="9"/>
<evidence type="ECO:0000259" key="12">
    <source>
        <dbReference type="Pfam" id="PF02782"/>
    </source>
</evidence>
<dbReference type="Pfam" id="PF02782">
    <property type="entry name" value="FGGY_C"/>
    <property type="match status" value="1"/>
</dbReference>
<feature type="binding site" evidence="9">
    <location>
        <position position="252"/>
    </location>
    <ligand>
        <name>sn-glycerol 3-phosphate</name>
        <dbReference type="ChEBI" id="CHEBI:57597"/>
    </ligand>
</feature>
<evidence type="ECO:0000256" key="8">
    <source>
        <dbReference type="ARBA" id="ARBA00052101"/>
    </source>
</evidence>
<dbReference type="FunFam" id="3.30.420.40:FF:000007">
    <property type="entry name" value="Glycerol kinase"/>
    <property type="match status" value="1"/>
</dbReference>
<dbReference type="InterPro" id="IPR018485">
    <property type="entry name" value="FGGY_C"/>
</dbReference>
<feature type="domain" description="Carbohydrate kinase FGGY C-terminal" evidence="12">
    <location>
        <begin position="269"/>
        <end position="455"/>
    </location>
</feature>
<dbReference type="PANTHER" id="PTHR10196:SF78">
    <property type="entry name" value="GLYCEROL KINASE"/>
    <property type="match status" value="1"/>
</dbReference>
<evidence type="ECO:0000256" key="6">
    <source>
        <dbReference type="ARBA" id="ARBA00022798"/>
    </source>
</evidence>
<feature type="binding site" evidence="9">
    <location>
        <position position="417"/>
    </location>
    <ligand>
        <name>ATP</name>
        <dbReference type="ChEBI" id="CHEBI:30616"/>
    </ligand>
</feature>